<keyword evidence="8" id="KW-1185">Reference proteome</keyword>
<dbReference type="Proteomes" id="UP000242957">
    <property type="component" value="Unassembled WGS sequence"/>
</dbReference>
<evidence type="ECO:0000256" key="3">
    <source>
        <dbReference type="ARBA" id="ARBA00023002"/>
    </source>
</evidence>
<reference evidence="8" key="1">
    <citation type="submission" date="2016-10" db="EMBL/GenBank/DDBJ databases">
        <authorList>
            <person name="Varghese N."/>
            <person name="Submissions S."/>
        </authorList>
    </citation>
    <scope>NUCLEOTIDE SEQUENCE [LARGE SCALE GENOMIC DNA]</scope>
    <source>
        <strain evidence="8">JCM 21621</strain>
    </source>
</reference>
<evidence type="ECO:0000313" key="7">
    <source>
        <dbReference type="EMBL" id="SDO90928.1"/>
    </source>
</evidence>
<gene>
    <name evidence="7" type="ORF">SAMN05216193_1189</name>
</gene>
<name>A0A1H0NE69_9PSED</name>
<feature type="domain" description="Fe-containing alcohol dehydrogenase-like C-terminal" evidence="6">
    <location>
        <begin position="194"/>
        <end position="382"/>
    </location>
</feature>
<dbReference type="Pfam" id="PF00465">
    <property type="entry name" value="Fe-ADH"/>
    <property type="match status" value="1"/>
</dbReference>
<keyword evidence="4" id="KW-0520">NAD</keyword>
<dbReference type="Gene3D" id="1.20.1090.10">
    <property type="entry name" value="Dehydroquinate synthase-like - alpha domain"/>
    <property type="match status" value="1"/>
</dbReference>
<evidence type="ECO:0000259" key="6">
    <source>
        <dbReference type="Pfam" id="PF25137"/>
    </source>
</evidence>
<dbReference type="FunFam" id="1.20.1090.10:FF:000001">
    <property type="entry name" value="Aldehyde-alcohol dehydrogenase"/>
    <property type="match status" value="1"/>
</dbReference>
<proteinExistence type="inferred from homology"/>
<sequence>MTKTANWTYPTAVRFGVGRIRELPELCRTQGILRPLLVTDRGLASAPMTTDILASLHDAGLPAELFSDLKPNPVEANLAAGLAAYRAGGHDGVVALGGGSGLDMGKLIAFMSGQTRPVWDFEDIGDWWTRADASAIAPVIAIPTTAGTGSEVGRAGVLTDDRTHTKRIIFHPGMMPKVVISDPALTVGMPARITAGTGMDAFAHCLEAYCAPGFHPLADGIALEGMHLVAGALRRAVHTPDDLDARADMLAAAAMGATAFQKGLGGMHALSHPVGALYDTHHGMTNAVFMPYVLQFNRPAIEEKIARVAAYLGLLPPGFDAFLDFVLELRDEIGVPHTLAELGVDNGQAELIAKMAVVDPSAGGNPRPLSEADTAAIFAAAMEGRI</sequence>
<dbReference type="SUPFAM" id="SSF56796">
    <property type="entry name" value="Dehydroquinate synthase-like"/>
    <property type="match status" value="1"/>
</dbReference>
<protein>
    <submittedName>
        <fullName evidence="7">Uncharacterized protein</fullName>
    </submittedName>
</protein>
<evidence type="ECO:0000256" key="2">
    <source>
        <dbReference type="ARBA" id="ARBA00007358"/>
    </source>
</evidence>
<evidence type="ECO:0000259" key="5">
    <source>
        <dbReference type="Pfam" id="PF00465"/>
    </source>
</evidence>
<dbReference type="InterPro" id="IPR039697">
    <property type="entry name" value="Alcohol_dehydrogenase_Fe"/>
</dbReference>
<dbReference type="STRING" id="198616.SAMN05216193_1189"/>
<dbReference type="Gene3D" id="3.40.50.1970">
    <property type="match status" value="1"/>
</dbReference>
<evidence type="ECO:0000256" key="4">
    <source>
        <dbReference type="ARBA" id="ARBA00023027"/>
    </source>
</evidence>
<evidence type="ECO:0000256" key="1">
    <source>
        <dbReference type="ARBA" id="ARBA00001962"/>
    </source>
</evidence>
<dbReference type="EMBL" id="FNIJ01000018">
    <property type="protein sequence ID" value="SDO90928.1"/>
    <property type="molecule type" value="Genomic_DNA"/>
</dbReference>
<keyword evidence="3" id="KW-0560">Oxidoreductase</keyword>
<comment type="cofactor">
    <cofactor evidence="1">
        <name>Fe cation</name>
        <dbReference type="ChEBI" id="CHEBI:24875"/>
    </cofactor>
</comment>
<accession>A0A1H0NE69</accession>
<feature type="domain" description="Alcohol dehydrogenase iron-type/glycerol dehydrogenase GldA" evidence="5">
    <location>
        <begin position="10"/>
        <end position="183"/>
    </location>
</feature>
<dbReference type="PROSITE" id="PS00913">
    <property type="entry name" value="ADH_IRON_1"/>
    <property type="match status" value="1"/>
</dbReference>
<dbReference type="AlphaFoldDB" id="A0A1H0NE69"/>
<organism evidence="7 8">
    <name type="scientific">Pseudomonas jinjuensis</name>
    <dbReference type="NCBI Taxonomy" id="198616"/>
    <lineage>
        <taxon>Bacteria</taxon>
        <taxon>Pseudomonadati</taxon>
        <taxon>Pseudomonadota</taxon>
        <taxon>Gammaproteobacteria</taxon>
        <taxon>Pseudomonadales</taxon>
        <taxon>Pseudomonadaceae</taxon>
        <taxon>Pseudomonas</taxon>
    </lineage>
</organism>
<dbReference type="PANTHER" id="PTHR11496">
    <property type="entry name" value="ALCOHOL DEHYDROGENASE"/>
    <property type="match status" value="1"/>
</dbReference>
<evidence type="ECO:0000313" key="8">
    <source>
        <dbReference type="Proteomes" id="UP000242957"/>
    </source>
</evidence>
<comment type="similarity">
    <text evidence="2">Belongs to the iron-containing alcohol dehydrogenase family.</text>
</comment>
<dbReference type="InterPro" id="IPR001670">
    <property type="entry name" value="ADH_Fe/GldA"/>
</dbReference>
<dbReference type="GO" id="GO:0004022">
    <property type="term" value="F:alcohol dehydrogenase (NAD+) activity"/>
    <property type="evidence" value="ECO:0007669"/>
    <property type="project" value="TreeGrafter"/>
</dbReference>
<dbReference type="InterPro" id="IPR018211">
    <property type="entry name" value="ADH_Fe_CS"/>
</dbReference>
<dbReference type="InterPro" id="IPR056798">
    <property type="entry name" value="ADH_Fe_C"/>
</dbReference>
<dbReference type="GO" id="GO:0046872">
    <property type="term" value="F:metal ion binding"/>
    <property type="evidence" value="ECO:0007669"/>
    <property type="project" value="InterPro"/>
</dbReference>
<dbReference type="PANTHER" id="PTHR11496:SF102">
    <property type="entry name" value="ALCOHOL DEHYDROGENASE 4"/>
    <property type="match status" value="1"/>
</dbReference>
<dbReference type="RefSeq" id="WP_084313289.1">
    <property type="nucleotide sequence ID" value="NZ_FNIJ01000018.1"/>
</dbReference>
<dbReference type="FunFam" id="3.40.50.1970:FF:000003">
    <property type="entry name" value="Alcohol dehydrogenase, iron-containing"/>
    <property type="match status" value="1"/>
</dbReference>
<dbReference type="CDD" id="cd14861">
    <property type="entry name" value="Fe-ADH-like"/>
    <property type="match status" value="1"/>
</dbReference>
<dbReference type="Pfam" id="PF25137">
    <property type="entry name" value="ADH_Fe_C"/>
    <property type="match status" value="1"/>
</dbReference>
<dbReference type="OrthoDB" id="9815791at2"/>